<protein>
    <recommendedName>
        <fullName evidence="3">Glycosyltransferase</fullName>
    </recommendedName>
</protein>
<dbReference type="PATRIC" id="fig|1229276.3.peg.2390"/>
<dbReference type="EMBL" id="JJMU01000033">
    <property type="protein sequence ID" value="KGE13917.1"/>
    <property type="molecule type" value="Genomic_DNA"/>
</dbReference>
<accession>A0A0B8T0B0</accession>
<reference evidence="2" key="1">
    <citation type="submission" date="2014-04" db="EMBL/GenBank/DDBJ databases">
        <title>Whole-Genome optical mapping and complete genome sequence of Sphingobacterium deserti sp. nov., a new spaces isolated from desert in the west of China.</title>
        <authorList>
            <person name="Teng C."/>
            <person name="Zhou Z."/>
            <person name="Li X."/>
            <person name="Chen M."/>
            <person name="Lin M."/>
            <person name="Wang L."/>
            <person name="Su S."/>
            <person name="Zhang C."/>
            <person name="Zhang W."/>
        </authorList>
    </citation>
    <scope>NUCLEOTIDE SEQUENCE [LARGE SCALE GENOMIC DNA]</scope>
    <source>
        <strain evidence="2">ACCC05744</strain>
    </source>
</reference>
<evidence type="ECO:0000313" key="2">
    <source>
        <dbReference type="Proteomes" id="UP000031802"/>
    </source>
</evidence>
<dbReference type="OrthoDB" id="3251881at2"/>
<dbReference type="STRING" id="1229276.DI53_2329"/>
<proteinExistence type="predicted"/>
<dbReference type="RefSeq" id="WP_052072350.1">
    <property type="nucleotide sequence ID" value="NZ_JJMU01000033.1"/>
</dbReference>
<dbReference type="Proteomes" id="UP000031802">
    <property type="component" value="Unassembled WGS sequence"/>
</dbReference>
<dbReference type="eggNOG" id="COG0438">
    <property type="taxonomic scope" value="Bacteria"/>
</dbReference>
<comment type="caution">
    <text evidence="1">The sequence shown here is derived from an EMBL/GenBank/DDBJ whole genome shotgun (WGS) entry which is preliminary data.</text>
</comment>
<evidence type="ECO:0008006" key="3">
    <source>
        <dbReference type="Google" id="ProtNLM"/>
    </source>
</evidence>
<reference evidence="1 2" key="2">
    <citation type="journal article" date="2015" name="PLoS ONE">
        <title>Whole-Genome Optical Mapping and Finished Genome Sequence of Sphingobacterium deserti sp. nov., a New Species Isolated from the Western Desert of China.</title>
        <authorList>
            <person name="Teng C."/>
            <person name="Zhou Z."/>
            <person name="Molnar I."/>
            <person name="Li X."/>
            <person name="Tang R."/>
            <person name="Chen M."/>
            <person name="Wang L."/>
            <person name="Su S."/>
            <person name="Zhang W."/>
            <person name="Lin M."/>
        </authorList>
    </citation>
    <scope>NUCLEOTIDE SEQUENCE [LARGE SCALE GENOMIC DNA]</scope>
    <source>
        <strain evidence="2">ACCC05744</strain>
    </source>
</reference>
<name>A0A0B8T0B0_9SPHI</name>
<evidence type="ECO:0000313" key="1">
    <source>
        <dbReference type="EMBL" id="KGE13917.1"/>
    </source>
</evidence>
<keyword evidence="2" id="KW-1185">Reference proteome</keyword>
<sequence>MKICIISFDYWNYDCHIVSKLREHAVEASHINMGAYKYRNFRERAFNACSKLLRGKNIKHVKRQEYVLESLAGLGHQDQILILNPHTLDRQTILAIKKFTNRLITYLYDNLDRFPVEGKLNLFDKIYSFEDRDVAAHGFEKITNYNYLNECPEPSQGATSDLFYITSYDRRRNKIVRKLAGRLASLDLKSKMVVVGKQIWKEKLRSMLFRPQHSCIELKNKPVYIDTVLEEYKNSKVIVDLMREGQEGLSFRIFEAMALEKKIITDNPRIKDYDFYDPQNILCINNDLSEIDNTFFETPYRPLADKIYKKYTLDYWVSQVFNLSNQQAKIALSTVH</sequence>
<dbReference type="AlphaFoldDB" id="A0A0B8T0B0"/>
<organism evidence="1 2">
    <name type="scientific">Sphingobacterium deserti</name>
    <dbReference type="NCBI Taxonomy" id="1229276"/>
    <lineage>
        <taxon>Bacteria</taxon>
        <taxon>Pseudomonadati</taxon>
        <taxon>Bacteroidota</taxon>
        <taxon>Sphingobacteriia</taxon>
        <taxon>Sphingobacteriales</taxon>
        <taxon>Sphingobacteriaceae</taxon>
        <taxon>Sphingobacterium</taxon>
    </lineage>
</organism>
<gene>
    <name evidence="1" type="ORF">DI53_2329</name>
</gene>